<accession>A0A6C0LSE1</accession>
<reference evidence="1" key="1">
    <citation type="journal article" date="2020" name="Nature">
        <title>Giant virus diversity and host interactions through global metagenomics.</title>
        <authorList>
            <person name="Schulz F."/>
            <person name="Roux S."/>
            <person name="Paez-Espino D."/>
            <person name="Jungbluth S."/>
            <person name="Walsh D.A."/>
            <person name="Denef V.J."/>
            <person name="McMahon K.D."/>
            <person name="Konstantinidis K.T."/>
            <person name="Eloe-Fadrosh E.A."/>
            <person name="Kyrpides N.C."/>
            <person name="Woyke T."/>
        </authorList>
    </citation>
    <scope>NUCLEOTIDE SEQUENCE</scope>
    <source>
        <strain evidence="1">GVMAG-S-1014582-52</strain>
    </source>
</reference>
<protein>
    <submittedName>
        <fullName evidence="1">Uncharacterized protein</fullName>
    </submittedName>
</protein>
<dbReference type="EMBL" id="MN740556">
    <property type="protein sequence ID" value="QHU32918.1"/>
    <property type="molecule type" value="Genomic_DNA"/>
</dbReference>
<dbReference type="AlphaFoldDB" id="A0A6C0LSE1"/>
<organism evidence="1">
    <name type="scientific">viral metagenome</name>
    <dbReference type="NCBI Taxonomy" id="1070528"/>
    <lineage>
        <taxon>unclassified sequences</taxon>
        <taxon>metagenomes</taxon>
        <taxon>organismal metagenomes</taxon>
    </lineage>
</organism>
<name>A0A6C0LSE1_9ZZZZ</name>
<sequence length="105" mass="12684">MNFENLSEDVISHILFFVSYGNKGKNFVYSSLVCKKFNLYLHKHHCDEKRINNKKFGNIISKWMEDVKKFFDDNGFLYNEKNVDIFLLIFEVCVRSLDFKKKHKY</sequence>
<evidence type="ECO:0000313" key="1">
    <source>
        <dbReference type="EMBL" id="QHU32918.1"/>
    </source>
</evidence>
<proteinExistence type="predicted"/>